<feature type="compositionally biased region" description="Basic and acidic residues" evidence="1">
    <location>
        <begin position="235"/>
        <end position="275"/>
    </location>
</feature>
<name>V8PED0_OPHHA</name>
<proteinExistence type="predicted"/>
<comment type="caution">
    <text evidence="2">The sequence shown here is derived from an EMBL/GenBank/DDBJ whole genome shotgun (WGS) entry which is preliminary data.</text>
</comment>
<dbReference type="EMBL" id="AZIM01000190">
    <property type="protein sequence ID" value="ETE72705.1"/>
    <property type="molecule type" value="Genomic_DNA"/>
</dbReference>
<feature type="region of interest" description="Disordered" evidence="1">
    <location>
        <begin position="165"/>
        <end position="215"/>
    </location>
</feature>
<protein>
    <submittedName>
        <fullName evidence="2">Nst1</fullName>
    </submittedName>
</protein>
<feature type="compositionally biased region" description="Basic and acidic residues" evidence="1">
    <location>
        <begin position="183"/>
        <end position="194"/>
    </location>
</feature>
<feature type="non-terminal residue" evidence="2">
    <location>
        <position position="1"/>
    </location>
</feature>
<evidence type="ECO:0000313" key="3">
    <source>
        <dbReference type="Proteomes" id="UP000018936"/>
    </source>
</evidence>
<accession>V8PED0</accession>
<feature type="region of interest" description="Disordered" evidence="1">
    <location>
        <begin position="235"/>
        <end position="306"/>
    </location>
</feature>
<evidence type="ECO:0000313" key="2">
    <source>
        <dbReference type="EMBL" id="ETE72705.1"/>
    </source>
</evidence>
<keyword evidence="3" id="KW-1185">Reference proteome</keyword>
<feature type="compositionally biased region" description="Basic and acidic residues" evidence="1">
    <location>
        <begin position="283"/>
        <end position="296"/>
    </location>
</feature>
<sequence>MAKTWLQSLQPSSPIREAAPSILSRVKPEKEAWQDSTESFLGEEWEEERPLKNGSSVLNRWVYFESTRRRGCRNQSRPKGPILLGSGSYFITEVGLQFPSLRAGFSKPGSFKTYGLQLPEFPSQHSIGGWGILGVEIHKGKGVDNIGNAHLQTYWPHAPSVITCRGCSQGGDPPNFSSSISDGRSKRKEEEKREGRKGRKERRREKRKEGEKRGRKEGIEWNGIEQNRILYRKEGRKEGRKEEGRTRRKEEKGGEGRRKKEEGRRKKEGEREVKEKMKKRRKEGGGGRRRKEDGGGRKRKRRNHLYPPSFPFFLPLLSSSSFLPPIHPSIHPSIRLSSPLPPPPLPLLSNHSSFQPYMEGCQSSPKKLHFILKEAQRGL</sequence>
<dbReference type="Proteomes" id="UP000018936">
    <property type="component" value="Unassembled WGS sequence"/>
</dbReference>
<gene>
    <name evidence="2" type="primary">nst1</name>
    <name evidence="2" type="ORF">L345_01500</name>
</gene>
<evidence type="ECO:0000256" key="1">
    <source>
        <dbReference type="SAM" id="MobiDB-lite"/>
    </source>
</evidence>
<reference evidence="2 3" key="1">
    <citation type="journal article" date="2013" name="Proc. Natl. Acad. Sci. U.S.A.">
        <title>The king cobra genome reveals dynamic gene evolution and adaptation in the snake venom system.</title>
        <authorList>
            <person name="Vonk F.J."/>
            <person name="Casewell N.R."/>
            <person name="Henkel C.V."/>
            <person name="Heimberg A.M."/>
            <person name="Jansen H.J."/>
            <person name="McCleary R.J."/>
            <person name="Kerkkamp H.M."/>
            <person name="Vos R.A."/>
            <person name="Guerreiro I."/>
            <person name="Calvete J.J."/>
            <person name="Wuster W."/>
            <person name="Woods A.E."/>
            <person name="Logan J.M."/>
            <person name="Harrison R.A."/>
            <person name="Castoe T.A."/>
            <person name="de Koning A.P."/>
            <person name="Pollock D.D."/>
            <person name="Yandell M."/>
            <person name="Calderon D."/>
            <person name="Renjifo C."/>
            <person name="Currier R.B."/>
            <person name="Salgado D."/>
            <person name="Pla D."/>
            <person name="Sanz L."/>
            <person name="Hyder A.S."/>
            <person name="Ribeiro J.M."/>
            <person name="Arntzen J.W."/>
            <person name="van den Thillart G.E."/>
            <person name="Boetzer M."/>
            <person name="Pirovano W."/>
            <person name="Dirks R.P."/>
            <person name="Spaink H.P."/>
            <person name="Duboule D."/>
            <person name="McGlinn E."/>
            <person name="Kini R.M."/>
            <person name="Richardson M.K."/>
        </authorList>
    </citation>
    <scope>NUCLEOTIDE SEQUENCE</scope>
    <source>
        <tissue evidence="2">Blood</tissue>
    </source>
</reference>
<dbReference type="AlphaFoldDB" id="V8PED0"/>
<organism evidence="2 3">
    <name type="scientific">Ophiophagus hannah</name>
    <name type="common">King cobra</name>
    <name type="synonym">Naja hannah</name>
    <dbReference type="NCBI Taxonomy" id="8665"/>
    <lineage>
        <taxon>Eukaryota</taxon>
        <taxon>Metazoa</taxon>
        <taxon>Chordata</taxon>
        <taxon>Craniata</taxon>
        <taxon>Vertebrata</taxon>
        <taxon>Euteleostomi</taxon>
        <taxon>Lepidosauria</taxon>
        <taxon>Squamata</taxon>
        <taxon>Bifurcata</taxon>
        <taxon>Unidentata</taxon>
        <taxon>Episquamata</taxon>
        <taxon>Toxicofera</taxon>
        <taxon>Serpentes</taxon>
        <taxon>Colubroidea</taxon>
        <taxon>Elapidae</taxon>
        <taxon>Elapinae</taxon>
        <taxon>Ophiophagus</taxon>
    </lineage>
</organism>
<feature type="compositionally biased region" description="Basic residues" evidence="1">
    <location>
        <begin position="195"/>
        <end position="206"/>
    </location>
</feature>